<comment type="function">
    <text evidence="6 9">Catalyzes cyclization of the linear tetrapyrrole, hydroxymethylbilane, to the macrocyclic uroporphyrinogen III.</text>
</comment>
<dbReference type="InterPro" id="IPR036108">
    <property type="entry name" value="4pyrrol_syn_uPrphyn_synt_sf"/>
</dbReference>
<sequence>MSRQRVIVTRPAREASRWVADLRGAGVDAIALPLIEIASLEDRSPVEKAWQRIAGYDALMFVSAAAATHFLGGASVGRIGAAAHCRFWATGPGTVRGLRAAGVPASSIDAPAADAVQFDSEALWALVRSQVRPGVRVLIVRGGDAAGQAVGRVWLAREIAEAGATCDAVAAYRRLVPAIGEAERHVIEEAADGSAIWLFSSSEAIANLRTLAPAADWRAARALATHERIAQAARDAGFGRVRVSSPPLSSLVASIESFE</sequence>
<evidence type="ECO:0000313" key="12">
    <source>
        <dbReference type="Proteomes" id="UP001365846"/>
    </source>
</evidence>
<dbReference type="InterPro" id="IPR039793">
    <property type="entry name" value="UROS/Hem4"/>
</dbReference>
<proteinExistence type="inferred from homology"/>
<feature type="domain" description="Tetrapyrrole biosynthesis uroporphyrinogen III synthase" evidence="10">
    <location>
        <begin position="17"/>
        <end position="245"/>
    </location>
</feature>
<name>A0ABU8VPT6_9BURK</name>
<dbReference type="InterPro" id="IPR003754">
    <property type="entry name" value="4pyrrol_synth_uPrphyn_synth"/>
</dbReference>
<organism evidence="11 12">
    <name type="scientific">Variovorax ureilyticus</name>
    <dbReference type="NCBI Taxonomy" id="1836198"/>
    <lineage>
        <taxon>Bacteria</taxon>
        <taxon>Pseudomonadati</taxon>
        <taxon>Pseudomonadota</taxon>
        <taxon>Betaproteobacteria</taxon>
        <taxon>Burkholderiales</taxon>
        <taxon>Comamonadaceae</taxon>
        <taxon>Variovorax</taxon>
    </lineage>
</organism>
<evidence type="ECO:0000256" key="6">
    <source>
        <dbReference type="ARBA" id="ARBA00037589"/>
    </source>
</evidence>
<evidence type="ECO:0000313" key="11">
    <source>
        <dbReference type="EMBL" id="MEJ8815326.1"/>
    </source>
</evidence>
<dbReference type="Pfam" id="PF02602">
    <property type="entry name" value="HEM4"/>
    <property type="match status" value="1"/>
</dbReference>
<evidence type="ECO:0000256" key="4">
    <source>
        <dbReference type="ARBA" id="ARBA00023239"/>
    </source>
</evidence>
<protein>
    <recommendedName>
        <fullName evidence="7 9">Uroporphyrinogen-III synthase</fullName>
        <ecNumber evidence="3 9">4.2.1.75</ecNumber>
    </recommendedName>
</protein>
<dbReference type="Proteomes" id="UP001365846">
    <property type="component" value="Unassembled WGS sequence"/>
</dbReference>
<evidence type="ECO:0000256" key="2">
    <source>
        <dbReference type="ARBA" id="ARBA00008133"/>
    </source>
</evidence>
<evidence type="ECO:0000256" key="9">
    <source>
        <dbReference type="RuleBase" id="RU366031"/>
    </source>
</evidence>
<accession>A0ABU8VPT6</accession>
<dbReference type="EMBL" id="JBBKZU010000019">
    <property type="protein sequence ID" value="MEJ8815326.1"/>
    <property type="molecule type" value="Genomic_DNA"/>
</dbReference>
<comment type="similarity">
    <text evidence="2 9">Belongs to the uroporphyrinogen-III synthase family.</text>
</comment>
<dbReference type="Gene3D" id="3.40.50.10090">
    <property type="match status" value="2"/>
</dbReference>
<dbReference type="PANTHER" id="PTHR38042">
    <property type="entry name" value="UROPORPHYRINOGEN-III SYNTHASE, CHLOROPLASTIC"/>
    <property type="match status" value="1"/>
</dbReference>
<keyword evidence="4 9" id="KW-0456">Lyase</keyword>
<evidence type="ECO:0000256" key="5">
    <source>
        <dbReference type="ARBA" id="ARBA00023244"/>
    </source>
</evidence>
<dbReference type="SUPFAM" id="SSF69618">
    <property type="entry name" value="HemD-like"/>
    <property type="match status" value="1"/>
</dbReference>
<comment type="caution">
    <text evidence="11">The sequence shown here is derived from an EMBL/GenBank/DDBJ whole genome shotgun (WGS) entry which is preliminary data.</text>
</comment>
<evidence type="ECO:0000259" key="10">
    <source>
        <dbReference type="Pfam" id="PF02602"/>
    </source>
</evidence>
<evidence type="ECO:0000256" key="1">
    <source>
        <dbReference type="ARBA" id="ARBA00004772"/>
    </source>
</evidence>
<reference evidence="11 12" key="1">
    <citation type="submission" date="2024-03" db="EMBL/GenBank/DDBJ databases">
        <title>Novel species of the genus Variovorax.</title>
        <authorList>
            <person name="Liu Q."/>
            <person name="Xin Y.-H."/>
        </authorList>
    </citation>
    <scope>NUCLEOTIDE SEQUENCE [LARGE SCALE GENOMIC DNA]</scope>
    <source>
        <strain evidence="11 12">KACC 18899</strain>
    </source>
</reference>
<dbReference type="EC" id="4.2.1.75" evidence="3 9"/>
<evidence type="ECO:0000256" key="8">
    <source>
        <dbReference type="ARBA" id="ARBA00048617"/>
    </source>
</evidence>
<dbReference type="PANTHER" id="PTHR38042:SF1">
    <property type="entry name" value="UROPORPHYRINOGEN-III SYNTHASE, CHLOROPLASTIC"/>
    <property type="match status" value="1"/>
</dbReference>
<keyword evidence="12" id="KW-1185">Reference proteome</keyword>
<comment type="catalytic activity">
    <reaction evidence="8 9">
        <text>hydroxymethylbilane = uroporphyrinogen III + H2O</text>
        <dbReference type="Rhea" id="RHEA:18965"/>
        <dbReference type="ChEBI" id="CHEBI:15377"/>
        <dbReference type="ChEBI" id="CHEBI:57308"/>
        <dbReference type="ChEBI" id="CHEBI:57845"/>
        <dbReference type="EC" id="4.2.1.75"/>
    </reaction>
</comment>
<evidence type="ECO:0000256" key="7">
    <source>
        <dbReference type="ARBA" id="ARBA00040167"/>
    </source>
</evidence>
<dbReference type="RefSeq" id="WP_340360541.1">
    <property type="nucleotide sequence ID" value="NZ_JBBKZU010000019.1"/>
</dbReference>
<dbReference type="GO" id="GO:0004852">
    <property type="term" value="F:uroporphyrinogen-III synthase activity"/>
    <property type="evidence" value="ECO:0007669"/>
    <property type="project" value="UniProtKB-EC"/>
</dbReference>
<evidence type="ECO:0000256" key="3">
    <source>
        <dbReference type="ARBA" id="ARBA00013109"/>
    </source>
</evidence>
<dbReference type="CDD" id="cd06578">
    <property type="entry name" value="HemD"/>
    <property type="match status" value="1"/>
</dbReference>
<comment type="pathway">
    <text evidence="1 9">Porphyrin-containing compound metabolism; protoporphyrin-IX biosynthesis; coproporphyrinogen-III from 5-aminolevulinate: step 3/4.</text>
</comment>
<gene>
    <name evidence="11" type="ORF">WKW77_29980</name>
</gene>
<keyword evidence="5 9" id="KW-0627">Porphyrin biosynthesis</keyword>